<name>A0A9D9DV64_9BACT</name>
<dbReference type="EMBL" id="JADIMZ010000102">
    <property type="protein sequence ID" value="MBO8433021.1"/>
    <property type="molecule type" value="Genomic_DNA"/>
</dbReference>
<proteinExistence type="predicted"/>
<comment type="caution">
    <text evidence="1">The sequence shown here is derived from an EMBL/GenBank/DDBJ whole genome shotgun (WGS) entry which is preliminary data.</text>
</comment>
<dbReference type="Proteomes" id="UP000823612">
    <property type="component" value="Unassembled WGS sequence"/>
</dbReference>
<reference evidence="1" key="1">
    <citation type="submission" date="2020-10" db="EMBL/GenBank/DDBJ databases">
        <authorList>
            <person name="Gilroy R."/>
        </authorList>
    </citation>
    <scope>NUCLEOTIDE SEQUENCE</scope>
    <source>
        <strain evidence="1">2889</strain>
    </source>
</reference>
<dbReference type="AlphaFoldDB" id="A0A9D9DV64"/>
<evidence type="ECO:0000313" key="2">
    <source>
        <dbReference type="Proteomes" id="UP000823612"/>
    </source>
</evidence>
<organism evidence="1 2">
    <name type="scientific">Candidatus Pullibacteroides excrementavium</name>
    <dbReference type="NCBI Taxonomy" id="2840905"/>
    <lineage>
        <taxon>Bacteria</taxon>
        <taxon>Pseudomonadati</taxon>
        <taxon>Bacteroidota</taxon>
        <taxon>Bacteroidia</taxon>
        <taxon>Bacteroidales</taxon>
        <taxon>Candidatus Pullibacteroides</taxon>
    </lineage>
</organism>
<sequence>MERALAKIPSISSLSSPPAHGLVDSRLLDFKGLPLQASMSFAKIGKRNWHDGFFLPKISSVFPFTMPIDADTAGNATESQPRSCQICSLSDIFSDIYDF</sequence>
<accession>A0A9D9DV64</accession>
<gene>
    <name evidence="1" type="ORF">IAB08_06990</name>
</gene>
<reference evidence="1" key="2">
    <citation type="journal article" date="2021" name="PeerJ">
        <title>Extensive microbial diversity within the chicken gut microbiome revealed by metagenomics and culture.</title>
        <authorList>
            <person name="Gilroy R."/>
            <person name="Ravi A."/>
            <person name="Getino M."/>
            <person name="Pursley I."/>
            <person name="Horton D.L."/>
            <person name="Alikhan N.F."/>
            <person name="Baker D."/>
            <person name="Gharbi K."/>
            <person name="Hall N."/>
            <person name="Watson M."/>
            <person name="Adriaenssens E.M."/>
            <person name="Foster-Nyarko E."/>
            <person name="Jarju S."/>
            <person name="Secka A."/>
            <person name="Antonio M."/>
            <person name="Oren A."/>
            <person name="Chaudhuri R.R."/>
            <person name="La Ragione R."/>
            <person name="Hildebrand F."/>
            <person name="Pallen M.J."/>
        </authorList>
    </citation>
    <scope>NUCLEOTIDE SEQUENCE</scope>
    <source>
        <strain evidence="1">2889</strain>
    </source>
</reference>
<evidence type="ECO:0000313" key="1">
    <source>
        <dbReference type="EMBL" id="MBO8433021.1"/>
    </source>
</evidence>
<protein>
    <submittedName>
        <fullName evidence="1">Uncharacterized protein</fullName>
    </submittedName>
</protein>